<protein>
    <submittedName>
        <fullName evidence="14">Unannotated protein</fullName>
    </submittedName>
</protein>
<keyword evidence="10 13" id="KW-0472">Membrane</keyword>
<keyword evidence="5 13" id="KW-0812">Transmembrane</keyword>
<feature type="transmembrane region" description="Helical" evidence="13">
    <location>
        <begin position="53"/>
        <end position="73"/>
    </location>
</feature>
<keyword evidence="11" id="KW-0407">Ion channel</keyword>
<accession>A0A6J6BU75</accession>
<dbReference type="GO" id="GO:0015252">
    <property type="term" value="F:proton channel activity"/>
    <property type="evidence" value="ECO:0007669"/>
    <property type="project" value="InterPro"/>
</dbReference>
<evidence type="ECO:0000313" key="14">
    <source>
        <dbReference type="EMBL" id="CAB4542661.1"/>
    </source>
</evidence>
<evidence type="ECO:0000256" key="5">
    <source>
        <dbReference type="ARBA" id="ARBA00022692"/>
    </source>
</evidence>
<dbReference type="GO" id="GO:0005267">
    <property type="term" value="F:potassium channel activity"/>
    <property type="evidence" value="ECO:0007669"/>
    <property type="project" value="UniProtKB-KW"/>
</dbReference>
<keyword evidence="3" id="KW-0813">Transport</keyword>
<evidence type="ECO:0000256" key="6">
    <source>
        <dbReference type="ARBA" id="ARBA00022826"/>
    </source>
</evidence>
<evidence type="ECO:0000256" key="9">
    <source>
        <dbReference type="ARBA" id="ARBA00023065"/>
    </source>
</evidence>
<evidence type="ECO:0000256" key="13">
    <source>
        <dbReference type="SAM" id="Phobius"/>
    </source>
</evidence>
<dbReference type="EMBL" id="CAEZSN010000056">
    <property type="protein sequence ID" value="CAB4542661.1"/>
    <property type="molecule type" value="Genomic_DNA"/>
</dbReference>
<keyword evidence="6" id="KW-0631">Potassium channel</keyword>
<gene>
    <name evidence="14" type="ORF">UFOPK1433_00597</name>
</gene>
<dbReference type="AlphaFoldDB" id="A0A6J6BU75"/>
<organism evidence="14">
    <name type="scientific">freshwater metagenome</name>
    <dbReference type="NCBI Taxonomy" id="449393"/>
    <lineage>
        <taxon>unclassified sequences</taxon>
        <taxon>metagenomes</taxon>
        <taxon>ecological metagenomes</taxon>
    </lineage>
</organism>
<evidence type="ECO:0000256" key="2">
    <source>
        <dbReference type="ARBA" id="ARBA00006920"/>
    </source>
</evidence>
<dbReference type="InterPro" id="IPR010617">
    <property type="entry name" value="TMEM175-like"/>
</dbReference>
<keyword evidence="8 13" id="KW-1133">Transmembrane helix</keyword>
<evidence type="ECO:0000256" key="7">
    <source>
        <dbReference type="ARBA" id="ARBA00022958"/>
    </source>
</evidence>
<comment type="similarity">
    <text evidence="2">Belongs to the TMEM175 family.</text>
</comment>
<evidence type="ECO:0000256" key="3">
    <source>
        <dbReference type="ARBA" id="ARBA00022448"/>
    </source>
</evidence>
<dbReference type="GO" id="GO:0016020">
    <property type="term" value="C:membrane"/>
    <property type="evidence" value="ECO:0007669"/>
    <property type="project" value="UniProtKB-SubCell"/>
</dbReference>
<feature type="transmembrane region" description="Helical" evidence="13">
    <location>
        <begin position="120"/>
        <end position="142"/>
    </location>
</feature>
<reference evidence="14" key="1">
    <citation type="submission" date="2020-05" db="EMBL/GenBank/DDBJ databases">
        <authorList>
            <person name="Chiriac C."/>
            <person name="Salcher M."/>
            <person name="Ghai R."/>
            <person name="Kavagutti S V."/>
        </authorList>
    </citation>
    <scope>NUCLEOTIDE SEQUENCE</scope>
</reference>
<comment type="subcellular location">
    <subcellularLocation>
        <location evidence="1">Membrane</location>
        <topology evidence="1">Multi-pass membrane protein</topology>
    </subcellularLocation>
</comment>
<feature type="transmembrane region" description="Helical" evidence="13">
    <location>
        <begin position="85"/>
        <end position="108"/>
    </location>
</feature>
<keyword evidence="4" id="KW-0633">Potassium transport</keyword>
<evidence type="ECO:0000256" key="11">
    <source>
        <dbReference type="ARBA" id="ARBA00023303"/>
    </source>
</evidence>
<comment type="catalytic activity">
    <reaction evidence="12">
        <text>K(+)(in) = K(+)(out)</text>
        <dbReference type="Rhea" id="RHEA:29463"/>
        <dbReference type="ChEBI" id="CHEBI:29103"/>
    </reaction>
</comment>
<evidence type="ECO:0000256" key="10">
    <source>
        <dbReference type="ARBA" id="ARBA00023136"/>
    </source>
</evidence>
<proteinExistence type="inferred from homology"/>
<feature type="transmembrane region" description="Helical" evidence="13">
    <location>
        <begin position="163"/>
        <end position="187"/>
    </location>
</feature>
<keyword evidence="7" id="KW-0630">Potassium</keyword>
<dbReference type="Pfam" id="PF06736">
    <property type="entry name" value="TMEM175"/>
    <property type="match status" value="1"/>
</dbReference>
<evidence type="ECO:0000256" key="12">
    <source>
        <dbReference type="ARBA" id="ARBA00034430"/>
    </source>
</evidence>
<name>A0A6J6BU75_9ZZZZ</name>
<evidence type="ECO:0000256" key="8">
    <source>
        <dbReference type="ARBA" id="ARBA00022989"/>
    </source>
</evidence>
<sequence length="225" mass="25012">MAKKFTDIDHSRIDTLSDGIFAIALTLLGFDLIGSIKKASEESDLNQGLLHEWPIFFSFVMGFLVLYAIWYQYHVQSQFAGKPHALMVWQHGFGFMVAALVPAGAALLGESINTPNMAWAVFYFGLLIFIEGPVQLLFFVGMRRRPMTITDDSPFTGSQYQRMGVVLNVIVTCLGAISLITALYFPWVALTLYGLYLLTKVNPVASFNGSMPLLRKLVNLSETAN</sequence>
<feature type="transmembrane region" description="Helical" evidence="13">
    <location>
        <begin position="12"/>
        <end position="33"/>
    </location>
</feature>
<evidence type="ECO:0000256" key="4">
    <source>
        <dbReference type="ARBA" id="ARBA00022538"/>
    </source>
</evidence>
<evidence type="ECO:0000256" key="1">
    <source>
        <dbReference type="ARBA" id="ARBA00004141"/>
    </source>
</evidence>
<keyword evidence="9" id="KW-0406">Ion transport</keyword>